<dbReference type="EMBL" id="WJXB01000001">
    <property type="protein sequence ID" value="MRN51718.1"/>
    <property type="molecule type" value="Genomic_DNA"/>
</dbReference>
<gene>
    <name evidence="1" type="ORF">GJB61_01690</name>
</gene>
<protein>
    <recommendedName>
        <fullName evidence="3">Oxalate:formate antiporter</fullName>
    </recommendedName>
</protein>
<evidence type="ECO:0000313" key="1">
    <source>
        <dbReference type="EMBL" id="MRN51718.1"/>
    </source>
</evidence>
<evidence type="ECO:0000313" key="2">
    <source>
        <dbReference type="Proteomes" id="UP000463051"/>
    </source>
</evidence>
<evidence type="ECO:0008006" key="3">
    <source>
        <dbReference type="Google" id="ProtNLM"/>
    </source>
</evidence>
<dbReference type="AlphaFoldDB" id="A0A7X2H1L7"/>
<keyword evidence="2" id="KW-1185">Reference proteome</keyword>
<comment type="caution">
    <text evidence="1">The sequence shown here is derived from an EMBL/GenBank/DDBJ whole genome shotgun (WGS) entry which is preliminary data.</text>
</comment>
<sequence length="239" mass="28006">MKAIKRSRDLIYVSGNLEEKTFYSSGIEFSEFMSSFVEPPENLILLKHNFDNVHFNMHSCFEFVTKHEIEELLNDNVYAYGDFCWVDFLNEEALNRLTDDEIAELLFFGHLARPLHTLPKHRFAYYAHDDGWFNKLYVSRLEDYKSFLLNTVKAKVLAFTGILTTDLPADIINTLMDSTENGLLINFAEIVRSQAVLRLPLIEVGHFRDMDALFTASKSIQMYRNWLEYSNKTWRFIAE</sequence>
<organism evidence="1 2">
    <name type="scientific">Paenibacillus monticola</name>
    <dbReference type="NCBI Taxonomy" id="2666075"/>
    <lineage>
        <taxon>Bacteria</taxon>
        <taxon>Bacillati</taxon>
        <taxon>Bacillota</taxon>
        <taxon>Bacilli</taxon>
        <taxon>Bacillales</taxon>
        <taxon>Paenibacillaceae</taxon>
        <taxon>Paenibacillus</taxon>
    </lineage>
</organism>
<accession>A0A7X2H1L7</accession>
<dbReference type="Proteomes" id="UP000463051">
    <property type="component" value="Unassembled WGS sequence"/>
</dbReference>
<reference evidence="1 2" key="1">
    <citation type="submission" date="2019-11" db="EMBL/GenBank/DDBJ databases">
        <title>Paenibacillus monticola sp. nov., a novel PGPR strain isolated from mountain sample in China.</title>
        <authorList>
            <person name="Zhao Q."/>
            <person name="Li H.-P."/>
            <person name="Zhang J.-L."/>
        </authorList>
    </citation>
    <scope>NUCLEOTIDE SEQUENCE [LARGE SCALE GENOMIC DNA]</scope>
    <source>
        <strain evidence="1 2">LC-T2</strain>
    </source>
</reference>
<dbReference type="RefSeq" id="WP_154116511.1">
    <property type="nucleotide sequence ID" value="NZ_WJXB01000001.1"/>
</dbReference>
<name>A0A7X2H1L7_9BACL</name>
<proteinExistence type="predicted"/>